<dbReference type="PANTHER" id="PTHR11439">
    <property type="entry name" value="GAG-POL-RELATED RETROTRANSPOSON"/>
    <property type="match status" value="1"/>
</dbReference>
<dbReference type="SUPFAM" id="SSF53098">
    <property type="entry name" value="Ribonuclease H-like"/>
    <property type="match status" value="1"/>
</dbReference>
<dbReference type="CDD" id="cd09272">
    <property type="entry name" value="RNase_HI_RT_Ty1"/>
    <property type="match status" value="1"/>
</dbReference>
<gene>
    <name evidence="3" type="ORF">MERR_LOCUS10785</name>
</gene>
<sequence>MIRSDNTPELAFPKIIHDLGIVHQYSCAYTPQQNSVVERKHQHILNVARALLFQSNLPLVYWSECIYTAVFLINRTPSLLLAKLSPFEVLAKKSPDCSFLRSFGCLCYVSTLLKDRHKFSPRADACVFLGYPSGCKGYKVLHLETNVISISRNVVFHETVFPFKTDSSSVSPDVFSKTILPLPIPVGLDFHSPVSNIAPIASDSHVVPDNFHVVPVDSHVSDASHTSHASASRSNATSLSRETVSQDTGQSRLLNNMSRPKRVPKAPGYLSEYHCSFTQTSRSLATPFDIPPSESIPSTTVYPLSNVLTYSALAPLYQSYVFSYSLETEPTTFKQAMTSPHFRHAMNEELEAMEINRTWTIESLPPGKNVVGCKWVYTIKYKADGTIERVKLLLALAAIKGWSLCQMDVSNAFFHSDLDEEIYMSLPQGYTPSSGTLPPNPVCRLHKSLYGLKQASRQWYHCLSDVLLRSGFTQSVSDNTLFAKQVGDKFTAVLVYVDDIMIASNNDAEVASIKTSLSSEFKIKDLGELRFFLGLEIARYSLGISVCQRKYALNLLSDAGLLGCKPCSVPMDPTVKLTKSSGTALLDLNPYRALVGRLLYLTITRPDITFAVHCLSQFMHCPTDVHLAVAHRILRYIKNNPGQGLFYSASSTLCLNAFSDADWGTDTESRRSITGYCVYLGKSLITWKSKKQHLLTFLQVEVSTSAKLFCDNKSAIYIATNPVFHERTKHVEIDCHTVRDQVKNGFLKLMSVASENQHADILTKPLHPGPFFSLLNRMSVSSLFSSQRGSETTA</sequence>
<keyword evidence="4" id="KW-1185">Reference proteome</keyword>
<dbReference type="InterPro" id="IPR057670">
    <property type="entry name" value="SH3_retrovirus"/>
</dbReference>
<feature type="domain" description="Integrase catalytic" evidence="2">
    <location>
        <begin position="1"/>
        <end position="94"/>
    </location>
</feature>
<dbReference type="SUPFAM" id="SSF56672">
    <property type="entry name" value="DNA/RNA polymerases"/>
    <property type="match status" value="1"/>
</dbReference>
<accession>A0A6D2IAF7</accession>
<evidence type="ECO:0000313" key="4">
    <source>
        <dbReference type="Proteomes" id="UP000467841"/>
    </source>
</evidence>
<dbReference type="EMBL" id="CACVBM020000788">
    <property type="protein sequence ID" value="CAA7023550.1"/>
    <property type="molecule type" value="Genomic_DNA"/>
</dbReference>
<evidence type="ECO:0000313" key="3">
    <source>
        <dbReference type="EMBL" id="CAA7023550.1"/>
    </source>
</evidence>
<dbReference type="Gene3D" id="3.30.420.10">
    <property type="entry name" value="Ribonuclease H-like superfamily/Ribonuclease H"/>
    <property type="match status" value="1"/>
</dbReference>
<organism evidence="3 4">
    <name type="scientific">Microthlaspi erraticum</name>
    <dbReference type="NCBI Taxonomy" id="1685480"/>
    <lineage>
        <taxon>Eukaryota</taxon>
        <taxon>Viridiplantae</taxon>
        <taxon>Streptophyta</taxon>
        <taxon>Embryophyta</taxon>
        <taxon>Tracheophyta</taxon>
        <taxon>Spermatophyta</taxon>
        <taxon>Magnoliopsida</taxon>
        <taxon>eudicotyledons</taxon>
        <taxon>Gunneridae</taxon>
        <taxon>Pentapetalae</taxon>
        <taxon>rosids</taxon>
        <taxon>malvids</taxon>
        <taxon>Brassicales</taxon>
        <taxon>Brassicaceae</taxon>
        <taxon>Coluteocarpeae</taxon>
        <taxon>Microthlaspi</taxon>
    </lineage>
</organism>
<dbReference type="AlphaFoldDB" id="A0A6D2IAF7"/>
<comment type="caution">
    <text evidence="3">The sequence shown here is derived from an EMBL/GenBank/DDBJ whole genome shotgun (WGS) entry which is preliminary data.</text>
</comment>
<dbReference type="Proteomes" id="UP000467841">
    <property type="component" value="Unassembled WGS sequence"/>
</dbReference>
<dbReference type="Pfam" id="PF07727">
    <property type="entry name" value="RVT_2"/>
    <property type="match status" value="1"/>
</dbReference>
<dbReference type="PROSITE" id="PS50994">
    <property type="entry name" value="INTEGRASE"/>
    <property type="match status" value="1"/>
</dbReference>
<reference evidence="3" key="1">
    <citation type="submission" date="2020-01" db="EMBL/GenBank/DDBJ databases">
        <authorList>
            <person name="Mishra B."/>
        </authorList>
    </citation>
    <scope>NUCLEOTIDE SEQUENCE [LARGE SCALE GENOMIC DNA]</scope>
</reference>
<name>A0A6D2IAF7_9BRAS</name>
<feature type="compositionally biased region" description="Polar residues" evidence="1">
    <location>
        <begin position="239"/>
        <end position="258"/>
    </location>
</feature>
<evidence type="ECO:0000259" key="2">
    <source>
        <dbReference type="PROSITE" id="PS50994"/>
    </source>
</evidence>
<dbReference type="InterPro" id="IPR012337">
    <property type="entry name" value="RNaseH-like_sf"/>
</dbReference>
<dbReference type="InterPro" id="IPR036397">
    <property type="entry name" value="RNaseH_sf"/>
</dbReference>
<dbReference type="InterPro" id="IPR043502">
    <property type="entry name" value="DNA/RNA_pol_sf"/>
</dbReference>
<dbReference type="PANTHER" id="PTHR11439:SF463">
    <property type="entry name" value="REVERSE TRANSCRIPTASE TY1_COPIA-TYPE DOMAIN-CONTAINING PROTEIN"/>
    <property type="match status" value="1"/>
</dbReference>
<dbReference type="GO" id="GO:0015074">
    <property type="term" value="P:DNA integration"/>
    <property type="evidence" value="ECO:0007669"/>
    <property type="project" value="InterPro"/>
</dbReference>
<feature type="compositionally biased region" description="Low complexity" evidence="1">
    <location>
        <begin position="222"/>
        <end position="238"/>
    </location>
</feature>
<evidence type="ECO:0000256" key="1">
    <source>
        <dbReference type="SAM" id="MobiDB-lite"/>
    </source>
</evidence>
<dbReference type="InterPro" id="IPR013103">
    <property type="entry name" value="RVT_2"/>
</dbReference>
<dbReference type="InterPro" id="IPR001584">
    <property type="entry name" value="Integrase_cat-core"/>
</dbReference>
<proteinExistence type="predicted"/>
<dbReference type="Pfam" id="PF25597">
    <property type="entry name" value="SH3_retrovirus"/>
    <property type="match status" value="1"/>
</dbReference>
<dbReference type="OrthoDB" id="414945at2759"/>
<feature type="region of interest" description="Disordered" evidence="1">
    <location>
        <begin position="222"/>
        <end position="262"/>
    </location>
</feature>
<dbReference type="GO" id="GO:0003676">
    <property type="term" value="F:nucleic acid binding"/>
    <property type="evidence" value="ECO:0007669"/>
    <property type="project" value="InterPro"/>
</dbReference>
<protein>
    <recommendedName>
        <fullName evidence="2">Integrase catalytic domain-containing protein</fullName>
    </recommendedName>
</protein>